<evidence type="ECO:0000259" key="9">
    <source>
        <dbReference type="Pfam" id="PF02729"/>
    </source>
</evidence>
<evidence type="ECO:0000313" key="11">
    <source>
        <dbReference type="Proteomes" id="UP001194469"/>
    </source>
</evidence>
<comment type="caution">
    <text evidence="10">The sequence shown here is derived from an EMBL/GenBank/DDBJ whole genome shotgun (WGS) entry which is preliminary data.</text>
</comment>
<comment type="function">
    <text evidence="5 7">Catalyzes the condensation of carbamoyl phosphate and aspartate to form carbamoyl aspartate and inorganic phosphate, the committed step in the de novo pyrimidine nucleotide biosynthesis pathway.</text>
</comment>
<name>A0ABS0J9C0_9BACT</name>
<dbReference type="Proteomes" id="UP001194469">
    <property type="component" value="Unassembled WGS sequence"/>
</dbReference>
<dbReference type="PANTHER" id="PTHR45753:SF6">
    <property type="entry name" value="ASPARTATE CARBAMOYLTRANSFERASE"/>
    <property type="match status" value="1"/>
</dbReference>
<dbReference type="NCBIfam" id="TIGR00670">
    <property type="entry name" value="asp_carb_tr"/>
    <property type="match status" value="1"/>
</dbReference>
<feature type="binding site" evidence="7">
    <location>
        <position position="142"/>
    </location>
    <ligand>
        <name>carbamoyl phosphate</name>
        <dbReference type="ChEBI" id="CHEBI:58228"/>
    </ligand>
</feature>
<feature type="domain" description="Aspartate/ornithine carbamoyltransferase Asp/Orn-binding" evidence="8">
    <location>
        <begin position="163"/>
        <end position="308"/>
    </location>
</feature>
<dbReference type="PRINTS" id="PR00101">
    <property type="entry name" value="ATCASE"/>
</dbReference>
<feature type="binding site" evidence="7">
    <location>
        <position position="64"/>
    </location>
    <ligand>
        <name>carbamoyl phosphate</name>
        <dbReference type="ChEBI" id="CHEBI:58228"/>
    </ligand>
</feature>
<reference evidence="10 11" key="1">
    <citation type="submission" date="2019-08" db="EMBL/GenBank/DDBJ databases">
        <authorList>
            <person name="Luo N."/>
        </authorList>
    </citation>
    <scope>NUCLEOTIDE SEQUENCE [LARGE SCALE GENOMIC DNA]</scope>
    <source>
        <strain evidence="10 11">NCIMB 9442</strain>
    </source>
</reference>
<feature type="binding site" evidence="7">
    <location>
        <position position="145"/>
    </location>
    <ligand>
        <name>carbamoyl phosphate</name>
        <dbReference type="ChEBI" id="CHEBI:58228"/>
    </ligand>
</feature>
<feature type="binding site" evidence="7">
    <location>
        <position position="230"/>
    </location>
    <ligand>
        <name>L-aspartate</name>
        <dbReference type="ChEBI" id="CHEBI:29991"/>
    </ligand>
</feature>
<dbReference type="PANTHER" id="PTHR45753">
    <property type="entry name" value="ORNITHINE CARBAMOYLTRANSFERASE, MITOCHONDRIAL"/>
    <property type="match status" value="1"/>
</dbReference>
<feature type="binding site" evidence="7">
    <location>
        <position position="92"/>
    </location>
    <ligand>
        <name>L-aspartate</name>
        <dbReference type="ChEBI" id="CHEBI:29991"/>
    </ligand>
</feature>
<dbReference type="InterPro" id="IPR006131">
    <property type="entry name" value="Asp_carbamoyltransf_Asp/Orn-bd"/>
</dbReference>
<comment type="subunit">
    <text evidence="7">Heterododecamer (2C3:3R2) of six catalytic PyrB chains organized as two trimers (C3), and six regulatory PyrI chains organized as three dimers (R2).</text>
</comment>
<protein>
    <recommendedName>
        <fullName evidence="7">Aspartate carbamoyltransferase</fullName>
        <ecNumber evidence="7">2.1.3.2</ecNumber>
    </recommendedName>
    <alternativeName>
        <fullName evidence="7">Aspartate transcarbamylase</fullName>
        <shortName evidence="7">ATCase</shortName>
    </alternativeName>
</protein>
<dbReference type="Pfam" id="PF02729">
    <property type="entry name" value="OTCace_N"/>
    <property type="match status" value="1"/>
</dbReference>
<dbReference type="SUPFAM" id="SSF53671">
    <property type="entry name" value="Aspartate/ornithine carbamoyltransferase"/>
    <property type="match status" value="1"/>
</dbReference>
<proteinExistence type="inferred from homology"/>
<comment type="catalytic activity">
    <reaction evidence="6 7">
        <text>carbamoyl phosphate + L-aspartate = N-carbamoyl-L-aspartate + phosphate + H(+)</text>
        <dbReference type="Rhea" id="RHEA:20013"/>
        <dbReference type="ChEBI" id="CHEBI:15378"/>
        <dbReference type="ChEBI" id="CHEBI:29991"/>
        <dbReference type="ChEBI" id="CHEBI:32814"/>
        <dbReference type="ChEBI" id="CHEBI:43474"/>
        <dbReference type="ChEBI" id="CHEBI:58228"/>
        <dbReference type="EC" id="2.1.3.2"/>
    </reaction>
</comment>
<dbReference type="PROSITE" id="PS00097">
    <property type="entry name" value="CARBAMOYLTRANSFERASE"/>
    <property type="match status" value="1"/>
</dbReference>
<dbReference type="PRINTS" id="PR00100">
    <property type="entry name" value="AOTCASE"/>
</dbReference>
<dbReference type="EC" id="2.1.3.2" evidence="7"/>
<accession>A0ABS0J9C0</accession>
<feature type="domain" description="Aspartate/ornithine carbamoyltransferase carbamoyl-P binding" evidence="9">
    <location>
        <begin position="12"/>
        <end position="154"/>
    </location>
</feature>
<dbReference type="Pfam" id="PF00185">
    <property type="entry name" value="OTCace"/>
    <property type="match status" value="1"/>
</dbReference>
<dbReference type="RefSeq" id="WP_196610822.1">
    <property type="nucleotide sequence ID" value="NZ_VRYY01000813.1"/>
</dbReference>
<keyword evidence="11" id="KW-1185">Reference proteome</keyword>
<evidence type="ECO:0000259" key="8">
    <source>
        <dbReference type="Pfam" id="PF00185"/>
    </source>
</evidence>
<feature type="binding site" evidence="7">
    <location>
        <position position="114"/>
    </location>
    <ligand>
        <name>carbamoyl phosphate</name>
        <dbReference type="ChEBI" id="CHEBI:58228"/>
    </ligand>
</feature>
<dbReference type="InterPro" id="IPR036901">
    <property type="entry name" value="Asp/Orn_carbamoylTrfase_sf"/>
</dbReference>
<sequence length="325" mass="35354">MQHAQRPTWPHKDLLDVTQLTQAELFHLLDTAAQFHDINRRPVKKVPTLKGKSVVLFFAEPSTRTKTSFDVAGKRLSADTFSLAKSGSSLSKGESLKDTALTLQAMTPDIIVIRHSSSGAAQFLAERLDCSVVNAGDGWHAHPTQALLDCYSLRQVWGDTFEGRTLLILGDIAHSRVARSNVHLLSSLGVKVRLCAPRTLLPAGVHNWPVTIFNRLDDAVQGADAVMCLRLQLERQQAGLLPDLREYAQRFCLSPRHLAMAAPGARVLHPGPMNRGLEISSVLADAPESLILDQVAAGVATRMAILFLLATRTGIEQTADNGGRA</sequence>
<dbReference type="InterPro" id="IPR002082">
    <property type="entry name" value="Asp_carbamoyltransf"/>
</dbReference>
<evidence type="ECO:0000256" key="4">
    <source>
        <dbReference type="ARBA" id="ARBA00022975"/>
    </source>
</evidence>
<evidence type="ECO:0000256" key="3">
    <source>
        <dbReference type="ARBA" id="ARBA00022679"/>
    </source>
</evidence>
<evidence type="ECO:0000256" key="2">
    <source>
        <dbReference type="ARBA" id="ARBA00008896"/>
    </source>
</evidence>
<keyword evidence="3 7" id="KW-0808">Transferase</keyword>
<comment type="pathway">
    <text evidence="1 7">Pyrimidine metabolism; UMP biosynthesis via de novo pathway; (S)-dihydroorotate from bicarbonate: step 2/3.</text>
</comment>
<feature type="binding site" evidence="7">
    <location>
        <position position="272"/>
    </location>
    <ligand>
        <name>carbamoyl phosphate</name>
        <dbReference type="ChEBI" id="CHEBI:58228"/>
    </ligand>
</feature>
<keyword evidence="4 7" id="KW-0665">Pyrimidine biosynthesis</keyword>
<dbReference type="Gene3D" id="3.40.50.1370">
    <property type="entry name" value="Aspartate/ornithine carbamoyltransferase"/>
    <property type="match status" value="2"/>
</dbReference>
<gene>
    <name evidence="7" type="primary">pyrB</name>
    <name evidence="10" type="ORF">FVW20_19170</name>
</gene>
<dbReference type="GO" id="GO:0004070">
    <property type="term" value="F:aspartate carbamoyltransferase activity"/>
    <property type="evidence" value="ECO:0007669"/>
    <property type="project" value="UniProtKB-EC"/>
</dbReference>
<feature type="binding site" evidence="7">
    <location>
        <position position="65"/>
    </location>
    <ligand>
        <name>carbamoyl phosphate</name>
        <dbReference type="ChEBI" id="CHEBI:58228"/>
    </ligand>
</feature>
<evidence type="ECO:0000256" key="7">
    <source>
        <dbReference type="HAMAP-Rule" id="MF_00001"/>
    </source>
</evidence>
<comment type="similarity">
    <text evidence="2 7">Belongs to the aspartate/ornithine carbamoyltransferase superfamily. ATCase family.</text>
</comment>
<organism evidence="10 11">
    <name type="scientific">Nitratidesulfovibrio oxamicus</name>
    <dbReference type="NCBI Taxonomy" id="32016"/>
    <lineage>
        <taxon>Bacteria</taxon>
        <taxon>Pseudomonadati</taxon>
        <taxon>Thermodesulfobacteriota</taxon>
        <taxon>Desulfovibrionia</taxon>
        <taxon>Desulfovibrionales</taxon>
        <taxon>Desulfovibrionaceae</taxon>
        <taxon>Nitratidesulfovibrio</taxon>
    </lineage>
</organism>
<dbReference type="InterPro" id="IPR006132">
    <property type="entry name" value="Asp/Orn_carbamoyltranf_P-bd"/>
</dbReference>
<dbReference type="EMBL" id="VRYY01000813">
    <property type="protein sequence ID" value="MBG3879056.1"/>
    <property type="molecule type" value="Genomic_DNA"/>
</dbReference>
<feature type="binding site" evidence="7">
    <location>
        <position position="271"/>
    </location>
    <ligand>
        <name>carbamoyl phosphate</name>
        <dbReference type="ChEBI" id="CHEBI:58228"/>
    </ligand>
</feature>
<evidence type="ECO:0000256" key="1">
    <source>
        <dbReference type="ARBA" id="ARBA00004852"/>
    </source>
</evidence>
<dbReference type="HAMAP" id="MF_00001">
    <property type="entry name" value="Asp_carb_tr"/>
    <property type="match status" value="1"/>
</dbReference>
<evidence type="ECO:0000313" key="10">
    <source>
        <dbReference type="EMBL" id="MBG3879056.1"/>
    </source>
</evidence>
<dbReference type="InterPro" id="IPR006130">
    <property type="entry name" value="Asp/Orn_carbamoylTrfase"/>
</dbReference>
<feature type="binding site" evidence="7">
    <location>
        <position position="176"/>
    </location>
    <ligand>
        <name>L-aspartate</name>
        <dbReference type="ChEBI" id="CHEBI:29991"/>
    </ligand>
</feature>
<evidence type="ECO:0000256" key="5">
    <source>
        <dbReference type="ARBA" id="ARBA00043884"/>
    </source>
</evidence>
<dbReference type="NCBIfam" id="NF002032">
    <property type="entry name" value="PRK00856.1"/>
    <property type="match status" value="1"/>
</dbReference>
<evidence type="ECO:0000256" key="6">
    <source>
        <dbReference type="ARBA" id="ARBA00048859"/>
    </source>
</evidence>